<keyword evidence="2" id="KW-0808">Transferase</keyword>
<keyword evidence="6" id="KW-1185">Reference proteome</keyword>
<dbReference type="InterPro" id="IPR029063">
    <property type="entry name" value="SAM-dependent_MTases_sf"/>
</dbReference>
<dbReference type="Gene3D" id="3.40.50.150">
    <property type="entry name" value="Vaccinia Virus protein VP39"/>
    <property type="match status" value="1"/>
</dbReference>
<sequence length="205" mass="22447">MSRFGEEPLEFFKYVYNDVPPWDVSAPQPALIELINAFPPQNPILDVGCGSGDLAIGLAQRGYTVVGVDFVPTAIAQAKAKAAALPREVAQRLRFVVGDGLKPSLLETKFGAIVDTGFYHLFNQADTEAFIDELAQALQPQGRYYVLAFGIEFASVNVPRAITEEEIRSRFTAECGWRVLDLQPAQFLNRVGPAVVALAACIERM</sequence>
<evidence type="ECO:0000256" key="3">
    <source>
        <dbReference type="ARBA" id="ARBA00022691"/>
    </source>
</evidence>
<gene>
    <name evidence="5" type="ORF">Hgul01_03395</name>
</gene>
<dbReference type="Pfam" id="PF13649">
    <property type="entry name" value="Methyltransf_25"/>
    <property type="match status" value="1"/>
</dbReference>
<evidence type="ECO:0000256" key="2">
    <source>
        <dbReference type="ARBA" id="ARBA00022679"/>
    </source>
</evidence>
<dbReference type="CDD" id="cd02440">
    <property type="entry name" value="AdoMet_MTases"/>
    <property type="match status" value="1"/>
</dbReference>
<evidence type="ECO:0000256" key="1">
    <source>
        <dbReference type="ARBA" id="ARBA00022603"/>
    </source>
</evidence>
<dbReference type="PANTHER" id="PTHR43464">
    <property type="entry name" value="METHYLTRANSFERASE"/>
    <property type="match status" value="1"/>
</dbReference>
<proteinExistence type="predicted"/>
<comment type="caution">
    <text evidence="5">The sequence shown here is derived from an EMBL/GenBank/DDBJ whole genome shotgun (WGS) entry which is preliminary data.</text>
</comment>
<protein>
    <submittedName>
        <fullName evidence="5">Uncharacterized protein BCG_0605c</fullName>
    </submittedName>
</protein>
<keyword evidence="1" id="KW-0489">Methyltransferase</keyword>
<evidence type="ECO:0000313" key="6">
    <source>
        <dbReference type="Proteomes" id="UP001428290"/>
    </source>
</evidence>
<organism evidence="5 6">
    <name type="scientific">Herpetosiphon gulosus</name>
    <dbReference type="NCBI Taxonomy" id="1973496"/>
    <lineage>
        <taxon>Bacteria</taxon>
        <taxon>Bacillati</taxon>
        <taxon>Chloroflexota</taxon>
        <taxon>Chloroflexia</taxon>
        <taxon>Herpetosiphonales</taxon>
        <taxon>Herpetosiphonaceae</taxon>
        <taxon>Herpetosiphon</taxon>
    </lineage>
</organism>
<dbReference type="InterPro" id="IPR041698">
    <property type="entry name" value="Methyltransf_25"/>
</dbReference>
<name>A0ABP9X4W0_9CHLR</name>
<evidence type="ECO:0000313" key="5">
    <source>
        <dbReference type="EMBL" id="GAA5529583.1"/>
    </source>
</evidence>
<evidence type="ECO:0000259" key="4">
    <source>
        <dbReference type="Pfam" id="PF13649"/>
    </source>
</evidence>
<reference evidence="5 6" key="1">
    <citation type="submission" date="2024-02" db="EMBL/GenBank/DDBJ databases">
        <title>Herpetosiphon gulosus NBRC 112829.</title>
        <authorList>
            <person name="Ichikawa N."/>
            <person name="Katano-Makiyama Y."/>
            <person name="Hidaka K."/>
        </authorList>
    </citation>
    <scope>NUCLEOTIDE SEQUENCE [LARGE SCALE GENOMIC DNA]</scope>
    <source>
        <strain evidence="5 6">NBRC 112829</strain>
    </source>
</reference>
<dbReference type="EMBL" id="BAABRU010000012">
    <property type="protein sequence ID" value="GAA5529583.1"/>
    <property type="molecule type" value="Genomic_DNA"/>
</dbReference>
<accession>A0ABP9X4W0</accession>
<dbReference type="RefSeq" id="WP_345723191.1">
    <property type="nucleotide sequence ID" value="NZ_BAABRU010000012.1"/>
</dbReference>
<keyword evidence="3" id="KW-0949">S-adenosyl-L-methionine</keyword>
<dbReference type="PANTHER" id="PTHR43464:SF19">
    <property type="entry name" value="UBIQUINONE BIOSYNTHESIS O-METHYLTRANSFERASE, MITOCHONDRIAL"/>
    <property type="match status" value="1"/>
</dbReference>
<dbReference type="Proteomes" id="UP001428290">
    <property type="component" value="Unassembled WGS sequence"/>
</dbReference>
<feature type="domain" description="Methyltransferase" evidence="4">
    <location>
        <begin position="44"/>
        <end position="142"/>
    </location>
</feature>
<dbReference type="SUPFAM" id="SSF53335">
    <property type="entry name" value="S-adenosyl-L-methionine-dependent methyltransferases"/>
    <property type="match status" value="1"/>
</dbReference>